<name>A0A1B7ISK5_9ENTR</name>
<evidence type="ECO:0008006" key="3">
    <source>
        <dbReference type="Google" id="ProtNLM"/>
    </source>
</evidence>
<dbReference type="PANTHER" id="PTHR38978:SF2">
    <property type="entry name" value="DUF2787 DOMAIN-CONTAINING PROTEIN"/>
    <property type="match status" value="1"/>
</dbReference>
<dbReference type="InterPro" id="IPR021248">
    <property type="entry name" value="DUF2787"/>
</dbReference>
<evidence type="ECO:0000313" key="2">
    <source>
        <dbReference type="Proteomes" id="UP000078410"/>
    </source>
</evidence>
<sequence length="143" mass="16672">MNINAVIQPAGFLLPVSLHLFELLMTEAGDIPAHKRHIPAVTLNFRDPDYSVERGGYHPVEIRLVHQEDEWCLDYATDFGYVGTVYPELEKIIDISWSQGYVWHCRTGDMSQRDARELYKLWERNFLSYHACGVYTTHVLWES</sequence>
<evidence type="ECO:0000313" key="1">
    <source>
        <dbReference type="EMBL" id="OAT32776.1"/>
    </source>
</evidence>
<dbReference type="EMBL" id="LXER01000011">
    <property type="protein sequence ID" value="OAT32776.1"/>
    <property type="molecule type" value="Genomic_DNA"/>
</dbReference>
<gene>
    <name evidence="1" type="ORF">M975_1213</name>
</gene>
<dbReference type="Proteomes" id="UP000078410">
    <property type="component" value="Unassembled WGS sequence"/>
</dbReference>
<comment type="caution">
    <text evidence="1">The sequence shown here is derived from an EMBL/GenBank/DDBJ whole genome shotgun (WGS) entry which is preliminary data.</text>
</comment>
<protein>
    <recommendedName>
        <fullName evidence="3">DUF2787 domain-containing protein</fullName>
    </recommendedName>
</protein>
<dbReference type="RefSeq" id="WP_064557959.1">
    <property type="nucleotide sequence ID" value="NZ_LXER01000011.1"/>
</dbReference>
<organism evidence="1 2">
    <name type="scientific">Buttiauxella brennerae ATCC 51605</name>
    <dbReference type="NCBI Taxonomy" id="1354251"/>
    <lineage>
        <taxon>Bacteria</taxon>
        <taxon>Pseudomonadati</taxon>
        <taxon>Pseudomonadota</taxon>
        <taxon>Gammaproteobacteria</taxon>
        <taxon>Enterobacterales</taxon>
        <taxon>Enterobacteriaceae</taxon>
        <taxon>Buttiauxella</taxon>
    </lineage>
</organism>
<accession>A0A1B7ISK5</accession>
<proteinExistence type="predicted"/>
<dbReference type="PATRIC" id="fig|1354251.4.peg.1245"/>
<keyword evidence="2" id="KW-1185">Reference proteome</keyword>
<reference evidence="1 2" key="1">
    <citation type="submission" date="2016-04" db="EMBL/GenBank/DDBJ databases">
        <title>ATOL: Assembling a taxonomically balanced genome-scale reconstruction of the evolutionary history of the Enterobacteriaceae.</title>
        <authorList>
            <person name="Plunkett G.III."/>
            <person name="Neeno-Eckwall E.C."/>
            <person name="Glasner J.D."/>
            <person name="Perna N.T."/>
        </authorList>
    </citation>
    <scope>NUCLEOTIDE SEQUENCE [LARGE SCALE GENOMIC DNA]</scope>
    <source>
        <strain evidence="1 2">ATCC 51605</strain>
    </source>
</reference>
<dbReference type="AlphaFoldDB" id="A0A1B7ISK5"/>
<dbReference type="OrthoDB" id="5589278at2"/>
<dbReference type="PANTHER" id="PTHR38978">
    <property type="entry name" value="DUF2787 DOMAIN-CONTAINING PROTEIN"/>
    <property type="match status" value="1"/>
</dbReference>
<dbReference type="Pfam" id="PF10980">
    <property type="entry name" value="DUF2787"/>
    <property type="match status" value="1"/>
</dbReference>
<dbReference type="Gene3D" id="3.10.450.430">
    <property type="entry name" value="Protein of unknown function DUF2787"/>
    <property type="match status" value="1"/>
</dbReference>